<dbReference type="Gene3D" id="3.50.50.100">
    <property type="match status" value="1"/>
</dbReference>
<sequence>MKLQSILLQTTQSSKTLDYDRLVLAAGSQVYYPSVPGLNEYAFNIDSFDAATKLADHLKNISHDLSPGCQTVVVVGGGFTGLEIACELPARLQRLMQQAWVQNQQPEVIIVDHHAIGSTLGTNPQPAINKTLLELGIKTYTQTDIASIQQESVTLDSGEIIPTNTVIWTTGMRANPLTSLFQLEKDHLNRIVVDSFLRIPGAENCFAAGDVASALVDTTNSSVMSCQHARPQG</sequence>
<dbReference type="STRING" id="449.LHA_1348"/>
<keyword evidence="2" id="KW-0285">Flavoprotein</keyword>
<accession>A0A0A8UUC8</accession>
<keyword evidence="8" id="KW-1185">Reference proteome</keyword>
<dbReference type="EMBL" id="LN681225">
    <property type="protein sequence ID" value="CEK10394.1"/>
    <property type="molecule type" value="Genomic_DNA"/>
</dbReference>
<organism evidence="7 8">
    <name type="scientific">Legionella hackeliae</name>
    <dbReference type="NCBI Taxonomy" id="449"/>
    <lineage>
        <taxon>Bacteria</taxon>
        <taxon>Pseudomonadati</taxon>
        <taxon>Pseudomonadota</taxon>
        <taxon>Gammaproteobacteria</taxon>
        <taxon>Legionellales</taxon>
        <taxon>Legionellaceae</taxon>
        <taxon>Legionella</taxon>
    </lineage>
</organism>
<evidence type="ECO:0000256" key="5">
    <source>
        <dbReference type="ARBA" id="ARBA00023027"/>
    </source>
</evidence>
<dbReference type="EC" id="1.6.-.-" evidence="7"/>
<proteinExistence type="inferred from homology"/>
<comment type="similarity">
    <text evidence="1">Belongs to the NADH dehydrogenase family.</text>
</comment>
<dbReference type="InterPro" id="IPR023753">
    <property type="entry name" value="FAD/NAD-binding_dom"/>
</dbReference>
<dbReference type="SUPFAM" id="SSF51905">
    <property type="entry name" value="FAD/NAD(P)-binding domain"/>
    <property type="match status" value="2"/>
</dbReference>
<keyword evidence="3" id="KW-0274">FAD</keyword>
<dbReference type="Proteomes" id="UP000032803">
    <property type="component" value="Chromosome I"/>
</dbReference>
<dbReference type="RefSeq" id="WP_158644243.1">
    <property type="nucleotide sequence ID" value="NZ_LN681225.1"/>
</dbReference>
<keyword evidence="4 7" id="KW-0560">Oxidoreductase</keyword>
<protein>
    <submittedName>
        <fullName evidence="7">Putative enzyme</fullName>
        <ecNumber evidence="7">1.6.-.-</ecNumber>
    </submittedName>
</protein>
<dbReference type="AlphaFoldDB" id="A0A0A8UUC8"/>
<dbReference type="InterPro" id="IPR036188">
    <property type="entry name" value="FAD/NAD-bd_sf"/>
</dbReference>
<name>A0A0A8UUC8_LEGHA</name>
<reference evidence="8" key="1">
    <citation type="submission" date="2014-09" db="EMBL/GenBank/DDBJ databases">
        <authorList>
            <person name="Gomez-Valero L."/>
        </authorList>
    </citation>
    <scope>NUCLEOTIDE SEQUENCE [LARGE SCALE GENOMIC DNA]</scope>
    <source>
        <strain evidence="8">ATCC35250</strain>
    </source>
</reference>
<dbReference type="GO" id="GO:0003954">
    <property type="term" value="F:NADH dehydrogenase activity"/>
    <property type="evidence" value="ECO:0007669"/>
    <property type="project" value="InterPro"/>
</dbReference>
<feature type="domain" description="FAD/NAD(P)-binding" evidence="6">
    <location>
        <begin position="10"/>
        <end position="233"/>
    </location>
</feature>
<evidence type="ECO:0000256" key="3">
    <source>
        <dbReference type="ARBA" id="ARBA00022827"/>
    </source>
</evidence>
<evidence type="ECO:0000313" key="7">
    <source>
        <dbReference type="EMBL" id="CEK10394.1"/>
    </source>
</evidence>
<dbReference type="InterPro" id="IPR045024">
    <property type="entry name" value="NDH-2"/>
</dbReference>
<dbReference type="KEGG" id="lha:LHA_1348"/>
<dbReference type="PANTHER" id="PTHR43706">
    <property type="entry name" value="NADH DEHYDROGENASE"/>
    <property type="match status" value="1"/>
</dbReference>
<evidence type="ECO:0000259" key="6">
    <source>
        <dbReference type="Pfam" id="PF07992"/>
    </source>
</evidence>
<keyword evidence="5" id="KW-0520">NAD</keyword>
<dbReference type="HOGENOM" id="CLU_1188775_0_0_6"/>
<evidence type="ECO:0000256" key="1">
    <source>
        <dbReference type="ARBA" id="ARBA00005272"/>
    </source>
</evidence>
<evidence type="ECO:0000313" key="8">
    <source>
        <dbReference type="Proteomes" id="UP000032803"/>
    </source>
</evidence>
<evidence type="ECO:0000256" key="4">
    <source>
        <dbReference type="ARBA" id="ARBA00023002"/>
    </source>
</evidence>
<evidence type="ECO:0000256" key="2">
    <source>
        <dbReference type="ARBA" id="ARBA00022630"/>
    </source>
</evidence>
<gene>
    <name evidence="7" type="ORF">LHA_1348</name>
</gene>
<dbReference type="PRINTS" id="PR00368">
    <property type="entry name" value="FADPNR"/>
</dbReference>
<dbReference type="OrthoDB" id="9781621at2"/>
<dbReference type="PATRIC" id="fig|449.7.peg.517"/>
<dbReference type="PANTHER" id="PTHR43706:SF45">
    <property type="entry name" value="NADH DEHYDROGENASE-LIKE PROTEIN RV1812C"/>
    <property type="match status" value="1"/>
</dbReference>
<dbReference type="Pfam" id="PF07992">
    <property type="entry name" value="Pyr_redox_2"/>
    <property type="match status" value="1"/>
</dbReference>